<accession>A0ABW3WNN7</accession>
<reference evidence="2" key="1">
    <citation type="journal article" date="2019" name="Int. J. Syst. Evol. Microbiol.">
        <title>The Global Catalogue of Microorganisms (GCM) 10K type strain sequencing project: providing services to taxonomists for standard genome sequencing and annotation.</title>
        <authorList>
            <consortium name="The Broad Institute Genomics Platform"/>
            <consortium name="The Broad Institute Genome Sequencing Center for Infectious Disease"/>
            <person name="Wu L."/>
            <person name="Ma J."/>
        </authorList>
    </citation>
    <scope>NUCLEOTIDE SEQUENCE [LARGE SCALE GENOMIC DNA]</scope>
    <source>
        <strain evidence="2">CCUG 62221</strain>
    </source>
</reference>
<evidence type="ECO:0000313" key="1">
    <source>
        <dbReference type="EMBL" id="MFD1293844.1"/>
    </source>
</evidence>
<dbReference type="Proteomes" id="UP001597241">
    <property type="component" value="Unassembled WGS sequence"/>
</dbReference>
<sequence length="348" mass="40858">MNKICVFCGNKPNKKNKEHVLPQWLLRMTGDPNRVVQFGYDYIKKKDIIFNWKNFTSPSCTKCNDKYADFEGIVSPIIDKLSKKSEITSTEAIMVLDWLDKVRIGLWINYYYLENNKAQIEPKLCIDNRLGKKDRFMQIHFLESNNKSEGLNAFGVETFAFQVNPSCFALRINNILIINGSNDFLISQNCGFPYPNKMEFTESGILSLSDWKYDRETKPEITNLKLHKGVLTIYQPIHSQLEYETNYFNDSYLIQHCINREKRIGTLFRIKNNKIQPIYDLSKKLDYESVKGLETKYIGELVSKVYKGQNIFLLNQTSDKEGVFSKIIELNKQYIDFYKKYHHKKNFA</sequence>
<evidence type="ECO:0000313" key="2">
    <source>
        <dbReference type="Proteomes" id="UP001597241"/>
    </source>
</evidence>
<organism evidence="1 2">
    <name type="scientific">Lutibacter holmesii</name>
    <dbReference type="NCBI Taxonomy" id="1137985"/>
    <lineage>
        <taxon>Bacteria</taxon>
        <taxon>Pseudomonadati</taxon>
        <taxon>Bacteroidota</taxon>
        <taxon>Flavobacteriia</taxon>
        <taxon>Flavobacteriales</taxon>
        <taxon>Flavobacteriaceae</taxon>
        <taxon>Lutibacter</taxon>
    </lineage>
</organism>
<dbReference type="EMBL" id="JBHTMV010000004">
    <property type="protein sequence ID" value="MFD1293844.1"/>
    <property type="molecule type" value="Genomic_DNA"/>
</dbReference>
<comment type="caution">
    <text evidence="1">The sequence shown here is derived from an EMBL/GenBank/DDBJ whole genome shotgun (WGS) entry which is preliminary data.</text>
</comment>
<keyword evidence="2" id="KW-1185">Reference proteome</keyword>
<name>A0ABW3WNN7_9FLAO</name>
<proteinExistence type="predicted"/>
<evidence type="ECO:0008006" key="3">
    <source>
        <dbReference type="Google" id="ProtNLM"/>
    </source>
</evidence>
<gene>
    <name evidence="1" type="ORF">ACFQ5N_08360</name>
</gene>
<dbReference type="RefSeq" id="WP_386809046.1">
    <property type="nucleotide sequence ID" value="NZ_JBHTMV010000004.1"/>
</dbReference>
<protein>
    <recommendedName>
        <fullName evidence="3">HNH endonuclease</fullName>
    </recommendedName>
</protein>